<protein>
    <submittedName>
        <fullName evidence="2">Asparagine synthase</fullName>
    </submittedName>
</protein>
<feature type="transmembrane region" description="Helical" evidence="1">
    <location>
        <begin position="28"/>
        <end position="49"/>
    </location>
</feature>
<accession>A0A162KRC2</accession>
<evidence type="ECO:0000256" key="1">
    <source>
        <dbReference type="SAM" id="Phobius"/>
    </source>
</evidence>
<dbReference type="EMBL" id="LSFN01000032">
    <property type="protein sequence ID" value="OAB72663.1"/>
    <property type="molecule type" value="Genomic_DNA"/>
</dbReference>
<proteinExistence type="predicted"/>
<keyword evidence="1" id="KW-0812">Transmembrane</keyword>
<keyword evidence="3" id="KW-1185">Reference proteome</keyword>
<sequence length="52" mass="5354">MREGMIPTVLGTVVSASGAALLGSKYKLAAYGVLGFGLAHIILGSIDLVEHR</sequence>
<organism evidence="2 3">
    <name type="scientific">Paenibacillus crassostreae</name>
    <dbReference type="NCBI Taxonomy" id="1763538"/>
    <lineage>
        <taxon>Bacteria</taxon>
        <taxon>Bacillati</taxon>
        <taxon>Bacillota</taxon>
        <taxon>Bacilli</taxon>
        <taxon>Bacillales</taxon>
        <taxon>Paenibacillaceae</taxon>
        <taxon>Paenibacillus</taxon>
    </lineage>
</organism>
<dbReference type="RefSeq" id="WP_068659360.1">
    <property type="nucleotide sequence ID" value="NZ_CP017770.1"/>
</dbReference>
<keyword evidence="1" id="KW-0472">Membrane</keyword>
<dbReference type="Proteomes" id="UP000077134">
    <property type="component" value="Unassembled WGS sequence"/>
</dbReference>
<reference evidence="2 3" key="1">
    <citation type="submission" date="2016-02" db="EMBL/GenBank/DDBJ databases">
        <title>Paenibacillus sp. LPB0068, isolated from Crassostrea gigas.</title>
        <authorList>
            <person name="Shin S.-K."/>
            <person name="Yi H."/>
        </authorList>
    </citation>
    <scope>NUCLEOTIDE SEQUENCE [LARGE SCALE GENOMIC DNA]</scope>
    <source>
        <strain evidence="2 3">LPB0068</strain>
    </source>
</reference>
<dbReference type="STRING" id="1763538.LPB68_05700"/>
<dbReference type="KEGG" id="pcx:LPB68_05700"/>
<keyword evidence="1" id="KW-1133">Transmembrane helix</keyword>
<comment type="caution">
    <text evidence="2">The sequence shown here is derived from an EMBL/GenBank/DDBJ whole genome shotgun (WGS) entry which is preliminary data.</text>
</comment>
<evidence type="ECO:0000313" key="2">
    <source>
        <dbReference type="EMBL" id="OAB72663.1"/>
    </source>
</evidence>
<name>A0A162KRC2_9BACL</name>
<dbReference type="OrthoDB" id="1756838at2"/>
<gene>
    <name evidence="2" type="ORF">PNBC_14550</name>
</gene>
<evidence type="ECO:0000313" key="3">
    <source>
        <dbReference type="Proteomes" id="UP000077134"/>
    </source>
</evidence>
<dbReference type="AlphaFoldDB" id="A0A162KRC2"/>